<name>A0A917ZHB1_9ACTN</name>
<dbReference type="Proteomes" id="UP000646523">
    <property type="component" value="Unassembled WGS sequence"/>
</dbReference>
<feature type="signal peptide" evidence="1">
    <location>
        <begin position="1"/>
        <end position="30"/>
    </location>
</feature>
<feature type="chain" id="PRO_5038579922" description="DUF1579 domain-containing protein" evidence="1">
    <location>
        <begin position="31"/>
        <end position="161"/>
    </location>
</feature>
<comment type="caution">
    <text evidence="2">The sequence shown here is derived from an EMBL/GenBank/DDBJ whole genome shotgun (WGS) entry which is preliminary data.</text>
</comment>
<evidence type="ECO:0000256" key="1">
    <source>
        <dbReference type="SAM" id="SignalP"/>
    </source>
</evidence>
<accession>A0A917ZHB1</accession>
<organism evidence="2 3">
    <name type="scientific">Nonomuraea cavernae</name>
    <dbReference type="NCBI Taxonomy" id="2045107"/>
    <lineage>
        <taxon>Bacteria</taxon>
        <taxon>Bacillati</taxon>
        <taxon>Actinomycetota</taxon>
        <taxon>Actinomycetes</taxon>
        <taxon>Streptosporangiales</taxon>
        <taxon>Streptosporangiaceae</taxon>
        <taxon>Nonomuraea</taxon>
    </lineage>
</organism>
<evidence type="ECO:0000313" key="3">
    <source>
        <dbReference type="Proteomes" id="UP000646523"/>
    </source>
</evidence>
<protein>
    <recommendedName>
        <fullName evidence="4">DUF1579 domain-containing protein</fullName>
    </recommendedName>
</protein>
<dbReference type="EMBL" id="BMNH01000041">
    <property type="protein sequence ID" value="GGO82129.1"/>
    <property type="molecule type" value="Genomic_DNA"/>
</dbReference>
<reference evidence="2" key="1">
    <citation type="journal article" date="2014" name="Int. J. Syst. Evol. Microbiol.">
        <title>Complete genome sequence of Corynebacterium casei LMG S-19264T (=DSM 44701T), isolated from a smear-ripened cheese.</title>
        <authorList>
            <consortium name="US DOE Joint Genome Institute (JGI-PGF)"/>
            <person name="Walter F."/>
            <person name="Albersmeier A."/>
            <person name="Kalinowski J."/>
            <person name="Ruckert C."/>
        </authorList>
    </citation>
    <scope>NUCLEOTIDE SEQUENCE</scope>
    <source>
        <strain evidence="2">CGMCC 4.7368</strain>
    </source>
</reference>
<gene>
    <name evidence="2" type="ORF">GCM10012289_72670</name>
</gene>
<reference evidence="2" key="2">
    <citation type="submission" date="2020-09" db="EMBL/GenBank/DDBJ databases">
        <authorList>
            <person name="Sun Q."/>
            <person name="Zhou Y."/>
        </authorList>
    </citation>
    <scope>NUCLEOTIDE SEQUENCE</scope>
    <source>
        <strain evidence="2">CGMCC 4.7368</strain>
    </source>
</reference>
<evidence type="ECO:0008006" key="4">
    <source>
        <dbReference type="Google" id="ProtNLM"/>
    </source>
</evidence>
<dbReference type="RefSeq" id="WP_189128773.1">
    <property type="nucleotide sequence ID" value="NZ_BMNH01000041.1"/>
</dbReference>
<keyword evidence="1" id="KW-0732">Signal</keyword>
<evidence type="ECO:0000313" key="2">
    <source>
        <dbReference type="EMBL" id="GGO82129.1"/>
    </source>
</evidence>
<sequence>MADKVGRRPGMARRVALVAAATTLTLGSVAGLAGSASGDTEQLRSPVGTWAVEIKFASSTKKERALFALRPDGSFTLADGKRVGLGTWKLTATGFRYAFRHYNLNAEGAFDWELRGLQDGQVTSADTFTSSGTGTSVDADGNVQGVFQTQVEGRRYSVQAP</sequence>
<proteinExistence type="predicted"/>
<dbReference type="AlphaFoldDB" id="A0A917ZHB1"/>
<keyword evidence="3" id="KW-1185">Reference proteome</keyword>